<dbReference type="SUPFAM" id="SSF81340">
    <property type="entry name" value="Clc chloride channel"/>
    <property type="match status" value="1"/>
</dbReference>
<evidence type="ECO:0000256" key="2">
    <source>
        <dbReference type="ARBA" id="ARBA00022692"/>
    </source>
</evidence>
<feature type="transmembrane region" description="Helical" evidence="5">
    <location>
        <begin position="54"/>
        <end position="73"/>
    </location>
</feature>
<feature type="transmembrane region" description="Helical" evidence="5">
    <location>
        <begin position="99"/>
        <end position="117"/>
    </location>
</feature>
<keyword evidence="4 5" id="KW-0472">Membrane</keyword>
<dbReference type="PRINTS" id="PR00762">
    <property type="entry name" value="CLCHANNEL"/>
</dbReference>
<comment type="subcellular location">
    <subcellularLocation>
        <location evidence="1">Membrane</location>
        <topology evidence="1">Multi-pass membrane protein</topology>
    </subcellularLocation>
</comment>
<feature type="transmembrane region" description="Helical" evidence="5">
    <location>
        <begin position="393"/>
        <end position="414"/>
    </location>
</feature>
<dbReference type="EMBL" id="ABOX02000009">
    <property type="protein sequence ID" value="EEF61468.1"/>
    <property type="molecule type" value="Genomic_DNA"/>
</dbReference>
<dbReference type="InterPro" id="IPR001807">
    <property type="entry name" value="ClC"/>
</dbReference>
<dbReference type="Pfam" id="PF00654">
    <property type="entry name" value="Voltage_CLC"/>
    <property type="match status" value="1"/>
</dbReference>
<feature type="transmembrane region" description="Helical" evidence="5">
    <location>
        <begin position="20"/>
        <end position="42"/>
    </location>
</feature>
<evidence type="ECO:0000313" key="7">
    <source>
        <dbReference type="Proteomes" id="UP000003688"/>
    </source>
</evidence>
<name>B9XEX0_PEDPL</name>
<dbReference type="OrthoDB" id="9767361at2"/>
<dbReference type="STRING" id="320771.Cflav_PD4146"/>
<dbReference type="InterPro" id="IPR050368">
    <property type="entry name" value="ClC-type_chloride_channel"/>
</dbReference>
<dbReference type="InterPro" id="IPR014743">
    <property type="entry name" value="Cl-channel_core"/>
</dbReference>
<sequence length="436" mass="46137" precursor="true">MKHFFNFSFHAGSLKQLLGWSLLTIPVGVLAGSASAFFLWALDHVTHIRQQHAWLLFLLPVGGVAVGLLYHWLGREAEKGSNLIIDEIHKPGGGVPRRMAPLVLIGTLITHLFGGSAGREGTAVQMGGSLASGFGRLIRVKSETMRILLMSGVAAGFGSVFGTPLTGAVFAMEVLAVGRIQYDALVPTLIASVVGDYTCSAWGIKHAIYQISFIEPEAASAIFHVDALLLLKAVTAGIAFGLCSLLFSELAHSLQKAYKKLVPLAPLRPVLGGVMVIALVYLVGTRDYLGLGITSPDPKAVTILSAFHPDGAHVLSWWWKIVFTIVTISSGFKGGEVTPLFFIGATLGNALSGLLHAPVDLFAGLGFIGVFAGATNTPLACTIMGIELFGAHYTVYFAAACFIAYFFSGHAGIYSAQRVAVPKKQVDNGVESDVSA</sequence>
<evidence type="ECO:0000256" key="3">
    <source>
        <dbReference type="ARBA" id="ARBA00022989"/>
    </source>
</evidence>
<keyword evidence="3 5" id="KW-1133">Transmembrane helix</keyword>
<keyword evidence="7" id="KW-1185">Reference proteome</keyword>
<evidence type="ECO:0000256" key="1">
    <source>
        <dbReference type="ARBA" id="ARBA00004141"/>
    </source>
</evidence>
<feature type="transmembrane region" description="Helical" evidence="5">
    <location>
        <begin position="267"/>
        <end position="284"/>
    </location>
</feature>
<proteinExistence type="predicted"/>
<feature type="transmembrane region" description="Helical" evidence="5">
    <location>
        <begin position="147"/>
        <end position="172"/>
    </location>
</feature>
<comment type="caution">
    <text evidence="6">The sequence shown here is derived from an EMBL/GenBank/DDBJ whole genome shotgun (WGS) entry which is preliminary data.</text>
</comment>
<reference evidence="6 7" key="1">
    <citation type="journal article" date="2011" name="J. Bacteriol.">
        <title>Genome sequence of 'Pedosphaera parvula' Ellin514, an aerobic Verrucomicrobial isolate from pasture soil.</title>
        <authorList>
            <person name="Kant R."/>
            <person name="van Passel M.W."/>
            <person name="Sangwan P."/>
            <person name="Palva A."/>
            <person name="Lucas S."/>
            <person name="Copeland A."/>
            <person name="Lapidus A."/>
            <person name="Glavina Del Rio T."/>
            <person name="Dalin E."/>
            <person name="Tice H."/>
            <person name="Bruce D."/>
            <person name="Goodwin L."/>
            <person name="Pitluck S."/>
            <person name="Chertkov O."/>
            <person name="Larimer F.W."/>
            <person name="Land M.L."/>
            <person name="Hauser L."/>
            <person name="Brettin T.S."/>
            <person name="Detter J.C."/>
            <person name="Han S."/>
            <person name="de Vos W.M."/>
            <person name="Janssen P.H."/>
            <person name="Smidt H."/>
        </authorList>
    </citation>
    <scope>NUCLEOTIDE SEQUENCE [LARGE SCALE GENOMIC DNA]</scope>
    <source>
        <strain evidence="6 7">Ellin514</strain>
    </source>
</reference>
<protein>
    <submittedName>
        <fullName evidence="6">Chloride channel core</fullName>
    </submittedName>
</protein>
<evidence type="ECO:0000313" key="6">
    <source>
        <dbReference type="EMBL" id="EEF61468.1"/>
    </source>
</evidence>
<accession>B9XEX0</accession>
<dbReference type="GO" id="GO:0015108">
    <property type="term" value="F:chloride transmembrane transporter activity"/>
    <property type="evidence" value="ECO:0007669"/>
    <property type="project" value="InterPro"/>
</dbReference>
<evidence type="ECO:0000256" key="5">
    <source>
        <dbReference type="SAM" id="Phobius"/>
    </source>
</evidence>
<organism evidence="6 7">
    <name type="scientific">Pedosphaera parvula (strain Ellin514)</name>
    <dbReference type="NCBI Taxonomy" id="320771"/>
    <lineage>
        <taxon>Bacteria</taxon>
        <taxon>Pseudomonadati</taxon>
        <taxon>Verrucomicrobiota</taxon>
        <taxon>Pedosphaerae</taxon>
        <taxon>Pedosphaerales</taxon>
        <taxon>Pedosphaeraceae</taxon>
        <taxon>Pedosphaera</taxon>
    </lineage>
</organism>
<dbReference type="CDD" id="cd03682">
    <property type="entry name" value="ClC_sycA_like"/>
    <property type="match status" value="1"/>
</dbReference>
<evidence type="ECO:0000256" key="4">
    <source>
        <dbReference type="ARBA" id="ARBA00023136"/>
    </source>
</evidence>
<dbReference type="PANTHER" id="PTHR43427">
    <property type="entry name" value="CHLORIDE CHANNEL PROTEIN CLC-E"/>
    <property type="match status" value="1"/>
</dbReference>
<dbReference type="Proteomes" id="UP000003688">
    <property type="component" value="Unassembled WGS sequence"/>
</dbReference>
<gene>
    <name evidence="6" type="ORF">Cflav_PD4146</name>
</gene>
<dbReference type="GO" id="GO:0016020">
    <property type="term" value="C:membrane"/>
    <property type="evidence" value="ECO:0007669"/>
    <property type="project" value="UniProtKB-SubCell"/>
</dbReference>
<feature type="transmembrane region" description="Helical" evidence="5">
    <location>
        <begin position="361"/>
        <end position="381"/>
    </location>
</feature>
<dbReference type="Gene3D" id="1.10.3080.10">
    <property type="entry name" value="Clc chloride channel"/>
    <property type="match status" value="1"/>
</dbReference>
<dbReference type="PANTHER" id="PTHR43427:SF12">
    <property type="entry name" value="CHLORIDE TRANSPORTER"/>
    <property type="match status" value="1"/>
</dbReference>
<dbReference type="AlphaFoldDB" id="B9XEX0"/>
<dbReference type="RefSeq" id="WP_007414360.1">
    <property type="nucleotide sequence ID" value="NZ_ABOX02000009.1"/>
</dbReference>
<feature type="transmembrane region" description="Helical" evidence="5">
    <location>
        <begin position="225"/>
        <end position="247"/>
    </location>
</feature>
<keyword evidence="2 5" id="KW-0812">Transmembrane</keyword>